<dbReference type="AlphaFoldDB" id="A0A645HCS0"/>
<gene>
    <name evidence="1" type="ORF">SDC9_181072</name>
</gene>
<protein>
    <recommendedName>
        <fullName evidence="2">Bacterial Ig-like domain-containing protein</fullName>
    </recommendedName>
</protein>
<reference evidence="1" key="1">
    <citation type="submission" date="2019-08" db="EMBL/GenBank/DDBJ databases">
        <authorList>
            <person name="Kucharzyk K."/>
            <person name="Murdoch R.W."/>
            <person name="Higgins S."/>
            <person name="Loffler F."/>
        </authorList>
    </citation>
    <scope>NUCLEOTIDE SEQUENCE</scope>
</reference>
<evidence type="ECO:0008006" key="2">
    <source>
        <dbReference type="Google" id="ProtNLM"/>
    </source>
</evidence>
<dbReference type="EMBL" id="VSSQ01086152">
    <property type="protein sequence ID" value="MPN33583.1"/>
    <property type="molecule type" value="Genomic_DNA"/>
</dbReference>
<accession>A0A645HCS0</accession>
<evidence type="ECO:0000313" key="1">
    <source>
        <dbReference type="EMBL" id="MPN33583.1"/>
    </source>
</evidence>
<organism evidence="1">
    <name type="scientific">bioreactor metagenome</name>
    <dbReference type="NCBI Taxonomy" id="1076179"/>
    <lineage>
        <taxon>unclassified sequences</taxon>
        <taxon>metagenomes</taxon>
        <taxon>ecological metagenomes</taxon>
    </lineage>
</organism>
<dbReference type="Gene3D" id="2.60.40.10">
    <property type="entry name" value="Immunoglobulins"/>
    <property type="match status" value="1"/>
</dbReference>
<proteinExistence type="predicted"/>
<sequence length="195" mass="20300">MNITASATDPDGDAVTLEYSGNTADGYYAVGTHTVKVRAKDAWGLYSDWTNITFTVSNSAPSTPVITRTPNGNSIAPGVSITITASSSDPDGDAITYIWEGRPAQTSTAYPLGKNVVRVKAVDSTGAESPWAAIVFFVADPNRGGGMTLTGPESVILEQGISGATIANYTFTVPPVSGHSGSDYGRVRGYIRSSL</sequence>
<dbReference type="InterPro" id="IPR013783">
    <property type="entry name" value="Ig-like_fold"/>
</dbReference>
<comment type="caution">
    <text evidence="1">The sequence shown here is derived from an EMBL/GenBank/DDBJ whole genome shotgun (WGS) entry which is preliminary data.</text>
</comment>
<name>A0A645HCS0_9ZZZZ</name>